<comment type="subcellular location">
    <subcellularLocation>
        <location evidence="1 6">Cytoplasm</location>
    </subcellularLocation>
</comment>
<evidence type="ECO:0000256" key="5">
    <source>
        <dbReference type="ARBA" id="ARBA00025050"/>
    </source>
</evidence>
<evidence type="ECO:0000256" key="2">
    <source>
        <dbReference type="ARBA" id="ARBA00005912"/>
    </source>
</evidence>
<reference evidence="9" key="1">
    <citation type="journal article" date="2020" name="mSystems">
        <title>Genome- and Community-Level Interaction Insights into Carbon Utilization and Element Cycling Functions of Hydrothermarchaeota in Hydrothermal Sediment.</title>
        <authorList>
            <person name="Zhou Z."/>
            <person name="Liu Y."/>
            <person name="Xu W."/>
            <person name="Pan J."/>
            <person name="Luo Z.H."/>
            <person name="Li M."/>
        </authorList>
    </citation>
    <scope>NUCLEOTIDE SEQUENCE [LARGE SCALE GENOMIC DNA]</scope>
    <source>
        <strain evidence="10">SpSt-716</strain>
        <strain evidence="9">SpSt-747</strain>
    </source>
</reference>
<dbReference type="Gene3D" id="3.30.1360.40">
    <property type="match status" value="1"/>
</dbReference>
<dbReference type="SUPFAM" id="SSF55194">
    <property type="entry name" value="Ribosome recycling factor, RRF"/>
    <property type="match status" value="1"/>
</dbReference>
<evidence type="ECO:0000313" key="10">
    <source>
        <dbReference type="EMBL" id="HGI74435.1"/>
    </source>
</evidence>
<comment type="caution">
    <text evidence="9">The sequence shown here is derived from an EMBL/GenBank/DDBJ whole genome shotgun (WGS) entry which is preliminary data.</text>
</comment>
<proteinExistence type="inferred from homology"/>
<gene>
    <name evidence="6" type="primary">frr</name>
    <name evidence="10" type="ORF">ENU96_01955</name>
    <name evidence="9" type="ORF">ENV30_07860</name>
</gene>
<accession>A0A7V4DF32</accession>
<dbReference type="EMBL" id="DTEN01000077">
    <property type="protein sequence ID" value="HGI74435.1"/>
    <property type="molecule type" value="Genomic_DNA"/>
</dbReference>
<comment type="function">
    <text evidence="5 6">Responsible for the release of ribosomes from messenger RNA at the termination of protein biosynthesis. May increase the efficiency of translation by recycling ribosomes from one round of translation to another.</text>
</comment>
<evidence type="ECO:0000256" key="1">
    <source>
        <dbReference type="ARBA" id="ARBA00004496"/>
    </source>
</evidence>
<dbReference type="PANTHER" id="PTHR20982">
    <property type="entry name" value="RIBOSOME RECYCLING FACTOR"/>
    <property type="match status" value="1"/>
</dbReference>
<protein>
    <recommendedName>
        <fullName evidence="6">Ribosome-recycling factor</fullName>
        <shortName evidence="6">RRF</shortName>
    </recommendedName>
    <alternativeName>
        <fullName evidence="6">Ribosome-releasing factor</fullName>
    </alternativeName>
</protein>
<dbReference type="PANTHER" id="PTHR20982:SF3">
    <property type="entry name" value="MITOCHONDRIAL RIBOSOME RECYCLING FACTOR PSEUDO 1"/>
    <property type="match status" value="1"/>
</dbReference>
<dbReference type="FunFam" id="1.10.132.20:FF:000001">
    <property type="entry name" value="Ribosome-recycling factor"/>
    <property type="match status" value="1"/>
</dbReference>
<dbReference type="InterPro" id="IPR002661">
    <property type="entry name" value="Ribosome_recyc_fac"/>
</dbReference>
<dbReference type="HAMAP" id="MF_00040">
    <property type="entry name" value="RRF"/>
    <property type="match status" value="1"/>
</dbReference>
<organism evidence="9">
    <name type="scientific">Candidatus Caldatribacterium californiense</name>
    <dbReference type="NCBI Taxonomy" id="1454726"/>
    <lineage>
        <taxon>Bacteria</taxon>
        <taxon>Pseudomonadati</taxon>
        <taxon>Atribacterota</taxon>
        <taxon>Atribacteria</taxon>
        <taxon>Atribacterales</taxon>
        <taxon>Candidatus Caldatribacteriaceae</taxon>
        <taxon>Candidatus Caldatribacterium</taxon>
    </lineage>
</organism>
<feature type="domain" description="Ribosome recycling factor" evidence="8">
    <location>
        <begin position="24"/>
        <end position="186"/>
    </location>
</feature>
<comment type="similarity">
    <text evidence="2 6">Belongs to the RRF family.</text>
</comment>
<dbReference type="AlphaFoldDB" id="A0A7V4DF32"/>
<keyword evidence="4 6" id="KW-0648">Protein biosynthesis</keyword>
<dbReference type="Pfam" id="PF01765">
    <property type="entry name" value="RRF"/>
    <property type="match status" value="1"/>
</dbReference>
<evidence type="ECO:0000259" key="8">
    <source>
        <dbReference type="Pfam" id="PF01765"/>
    </source>
</evidence>
<dbReference type="CDD" id="cd00520">
    <property type="entry name" value="RRF"/>
    <property type="match status" value="1"/>
</dbReference>
<dbReference type="GO" id="GO:0006415">
    <property type="term" value="P:translational termination"/>
    <property type="evidence" value="ECO:0007669"/>
    <property type="project" value="UniProtKB-UniRule"/>
</dbReference>
<dbReference type="InterPro" id="IPR023584">
    <property type="entry name" value="Ribosome_recyc_fac_dom"/>
</dbReference>
<evidence type="ECO:0000313" key="9">
    <source>
        <dbReference type="EMBL" id="HGI31200.1"/>
    </source>
</evidence>
<dbReference type="GO" id="GO:0043023">
    <property type="term" value="F:ribosomal large subunit binding"/>
    <property type="evidence" value="ECO:0007669"/>
    <property type="project" value="TreeGrafter"/>
</dbReference>
<dbReference type="EMBL" id="DTFV01000115">
    <property type="protein sequence ID" value="HGI31200.1"/>
    <property type="molecule type" value="Genomic_DNA"/>
</dbReference>
<dbReference type="Gene3D" id="1.10.132.20">
    <property type="entry name" value="Ribosome-recycling factor"/>
    <property type="match status" value="1"/>
</dbReference>
<feature type="coiled-coil region" evidence="7">
    <location>
        <begin position="128"/>
        <end position="155"/>
    </location>
</feature>
<name>A0A7V4DF32_9BACT</name>
<sequence>MNELLKPLLKDVEKRMKQAVNVVREELSHVRTGRASPALVEHLEVEYYGTTVQLKQIASITTPDARTILIQPWDRNALPLIEKAIWKSDLGFNPTVDATVIRVNLPPLTEERRKEIAKMAKKIVEDGKVAVRNLRREANEEVKKMEKEGKISEDESKWAQAEIQKLTDEHVNELDGLWEKKEKEIMSV</sequence>
<dbReference type="InterPro" id="IPR036191">
    <property type="entry name" value="RRF_sf"/>
</dbReference>
<evidence type="ECO:0000256" key="6">
    <source>
        <dbReference type="HAMAP-Rule" id="MF_00040"/>
    </source>
</evidence>
<evidence type="ECO:0000256" key="4">
    <source>
        <dbReference type="ARBA" id="ARBA00022917"/>
    </source>
</evidence>
<dbReference type="GO" id="GO:0005737">
    <property type="term" value="C:cytoplasm"/>
    <property type="evidence" value="ECO:0007669"/>
    <property type="project" value="UniProtKB-SubCell"/>
</dbReference>
<keyword evidence="3 6" id="KW-0963">Cytoplasm</keyword>
<keyword evidence="7" id="KW-0175">Coiled coil</keyword>
<evidence type="ECO:0000256" key="7">
    <source>
        <dbReference type="SAM" id="Coils"/>
    </source>
</evidence>
<dbReference type="NCBIfam" id="TIGR00496">
    <property type="entry name" value="frr"/>
    <property type="match status" value="1"/>
</dbReference>
<dbReference type="FunFam" id="3.30.1360.40:FF:000001">
    <property type="entry name" value="Ribosome-recycling factor"/>
    <property type="match status" value="1"/>
</dbReference>
<evidence type="ECO:0000256" key="3">
    <source>
        <dbReference type="ARBA" id="ARBA00022490"/>
    </source>
</evidence>